<name>A0A9P7ZDF1_9HYPO</name>
<feature type="chain" id="PRO_5040483732" description="CYTH domain-containing protein" evidence="1">
    <location>
        <begin position="17"/>
        <end position="234"/>
    </location>
</feature>
<organism evidence="2 3">
    <name type="scientific">Emericellopsis atlantica</name>
    <dbReference type="NCBI Taxonomy" id="2614577"/>
    <lineage>
        <taxon>Eukaryota</taxon>
        <taxon>Fungi</taxon>
        <taxon>Dikarya</taxon>
        <taxon>Ascomycota</taxon>
        <taxon>Pezizomycotina</taxon>
        <taxon>Sordariomycetes</taxon>
        <taxon>Hypocreomycetidae</taxon>
        <taxon>Hypocreales</taxon>
        <taxon>Bionectriaceae</taxon>
        <taxon>Emericellopsis</taxon>
    </lineage>
</organism>
<evidence type="ECO:0000313" key="2">
    <source>
        <dbReference type="EMBL" id="KAG9250103.1"/>
    </source>
</evidence>
<gene>
    <name evidence="2" type="ORF">F5Z01DRAFT_428129</name>
</gene>
<protein>
    <recommendedName>
        <fullName evidence="4">CYTH domain-containing protein</fullName>
    </recommendedName>
</protein>
<feature type="signal peptide" evidence="1">
    <location>
        <begin position="1"/>
        <end position="16"/>
    </location>
</feature>
<keyword evidence="3" id="KW-1185">Reference proteome</keyword>
<evidence type="ECO:0008006" key="4">
    <source>
        <dbReference type="Google" id="ProtNLM"/>
    </source>
</evidence>
<comment type="caution">
    <text evidence="2">The sequence shown here is derived from an EMBL/GenBank/DDBJ whole genome shotgun (WGS) entry which is preliminary data.</text>
</comment>
<dbReference type="EMBL" id="MU251283">
    <property type="protein sequence ID" value="KAG9250103.1"/>
    <property type="molecule type" value="Genomic_DNA"/>
</dbReference>
<sequence length="234" mass="26358">MKLIILLFAFFSVTFARNKVNLQWAICEANPQDVLPKLGLKAATPPYKENPITYYDEQPPFHAFSGVGFRTKTNKGKPLSAIKVHLQEDSPDIPDFAECGWARYGNNTPFYACEKRCLLKHALAGDIWCEEQVELAQKYQDVDWSALDAYGPYPNGKWKLRIGGHKAKFDDVVAGDLHLMEIEMKVHAKKADATTKAVTKYLLERGVALCEPQEGKFMRLIRSKGYVSTGGEEL</sequence>
<dbReference type="AlphaFoldDB" id="A0A9P7ZDF1"/>
<dbReference type="Proteomes" id="UP000887229">
    <property type="component" value="Unassembled WGS sequence"/>
</dbReference>
<evidence type="ECO:0000256" key="1">
    <source>
        <dbReference type="SAM" id="SignalP"/>
    </source>
</evidence>
<dbReference type="RefSeq" id="XP_046114027.1">
    <property type="nucleotide sequence ID" value="XM_046259662.1"/>
</dbReference>
<accession>A0A9P7ZDF1</accession>
<keyword evidence="1" id="KW-0732">Signal</keyword>
<evidence type="ECO:0000313" key="3">
    <source>
        <dbReference type="Proteomes" id="UP000887229"/>
    </source>
</evidence>
<dbReference type="OrthoDB" id="3917713at2759"/>
<proteinExistence type="predicted"/>
<reference evidence="2" key="1">
    <citation type="journal article" date="2021" name="IMA Fungus">
        <title>Genomic characterization of three marine fungi, including Emericellopsis atlantica sp. nov. with signatures of a generalist lifestyle and marine biomass degradation.</title>
        <authorList>
            <person name="Hagestad O.C."/>
            <person name="Hou L."/>
            <person name="Andersen J.H."/>
            <person name="Hansen E.H."/>
            <person name="Altermark B."/>
            <person name="Li C."/>
            <person name="Kuhnert E."/>
            <person name="Cox R.J."/>
            <person name="Crous P.W."/>
            <person name="Spatafora J.W."/>
            <person name="Lail K."/>
            <person name="Amirebrahimi M."/>
            <person name="Lipzen A."/>
            <person name="Pangilinan J."/>
            <person name="Andreopoulos W."/>
            <person name="Hayes R.D."/>
            <person name="Ng V."/>
            <person name="Grigoriev I.V."/>
            <person name="Jackson S.A."/>
            <person name="Sutton T.D.S."/>
            <person name="Dobson A.D.W."/>
            <person name="Rama T."/>
        </authorList>
    </citation>
    <scope>NUCLEOTIDE SEQUENCE</scope>
    <source>
        <strain evidence="2">TS7</strain>
    </source>
</reference>
<dbReference type="GeneID" id="70290565"/>